<feature type="transmembrane region" description="Helical" evidence="2">
    <location>
        <begin position="198"/>
        <end position="218"/>
    </location>
</feature>
<sequence>MTHVQPSPHPDPPQPVDAHHASAVERDGHAPRLDIQALRALAVAMVVVYHFWPSLLPGGFVGVDIFFVISGFLITGALVRRPPSRWRHLAEFWARRILRLVPAVVLTLVVSLVAIAAFLPLLEWRSGGRHALASMFYLENWHLVLISTDYLAANGAEPPFQHFWSLSVEEQYYVGWPLVIGLLTLLARRAGLDLRRTLLAGVALTVVASFLYGLSISWSNPSLAYFSTPARVWELGLGGLLAVSGATVAERLGSAARRNAVALLGVAMMLASGFVLSGESVFPGYNALLPTVGAVLFIAAADPGGRWSLRPMTHARPVQLVGDTSYAIYLWHWPLLVLVPLCLRVERTWWLALLLLPIALVLSWLSTTFVENPLRPGRDSAGLLRRAGKVWVVSSVVVVALCAAMLLRVELATGANARAVEALPTSGLEVTCLGAGALDDSLDCPAEPELVTTPEFAKTDLPSSVRVGQCLNWPPFGEVVSCSLGETEAPKVRIALYGNSHAGQWQPALERIAGENQWQVDTFVVGVCQPTTENDLTPSVMPSEIDNCDRVEADVLDTITETPYDLVVMSTMDHDTADPAVYERTLQKLVDAGREVLVVRDTPAPLDPANDTPTCLAYHLDDPEACAGSPADWIRQDPLTDAAVALDDPAVSTLDLNEHVCEPDTCQPVVGGVIVWADYNHLSATYVTTLAPYLEPALLDAID</sequence>
<reference evidence="5" key="1">
    <citation type="submission" date="2020-05" db="EMBL/GenBank/DDBJ databases">
        <authorList>
            <person name="Chiriac C."/>
            <person name="Salcher M."/>
            <person name="Ghai R."/>
            <person name="Kavagutti S V."/>
        </authorList>
    </citation>
    <scope>NUCLEOTIDE SEQUENCE</scope>
</reference>
<evidence type="ECO:0000259" key="4">
    <source>
        <dbReference type="Pfam" id="PF19040"/>
    </source>
</evidence>
<feature type="domain" description="Acyltransferase 3" evidence="3">
    <location>
        <begin position="34"/>
        <end position="366"/>
    </location>
</feature>
<feature type="domain" description="SGNH" evidence="4">
    <location>
        <begin position="480"/>
        <end position="695"/>
    </location>
</feature>
<gene>
    <name evidence="5" type="ORF">UFOPK3662_03156</name>
</gene>
<name>A0A6J7KVZ1_9ZZZZ</name>
<dbReference type="EMBL" id="CAFBMW010000034">
    <property type="protein sequence ID" value="CAB4959907.1"/>
    <property type="molecule type" value="Genomic_DNA"/>
</dbReference>
<keyword evidence="2" id="KW-0472">Membrane</keyword>
<feature type="transmembrane region" description="Helical" evidence="2">
    <location>
        <begin position="349"/>
        <end position="370"/>
    </location>
</feature>
<evidence type="ECO:0000313" key="5">
    <source>
        <dbReference type="EMBL" id="CAB4959907.1"/>
    </source>
</evidence>
<dbReference type="GO" id="GO:0016020">
    <property type="term" value="C:membrane"/>
    <property type="evidence" value="ECO:0007669"/>
    <property type="project" value="TreeGrafter"/>
</dbReference>
<feature type="transmembrane region" description="Helical" evidence="2">
    <location>
        <begin position="390"/>
        <end position="409"/>
    </location>
</feature>
<dbReference type="InterPro" id="IPR002656">
    <property type="entry name" value="Acyl_transf_3_dom"/>
</dbReference>
<dbReference type="InterPro" id="IPR050879">
    <property type="entry name" value="Acyltransferase_3"/>
</dbReference>
<evidence type="ECO:0000256" key="1">
    <source>
        <dbReference type="SAM" id="MobiDB-lite"/>
    </source>
</evidence>
<feature type="transmembrane region" description="Helical" evidence="2">
    <location>
        <begin position="173"/>
        <end position="191"/>
    </location>
</feature>
<dbReference type="Pfam" id="PF19040">
    <property type="entry name" value="SGNH"/>
    <property type="match status" value="1"/>
</dbReference>
<dbReference type="GO" id="GO:0016747">
    <property type="term" value="F:acyltransferase activity, transferring groups other than amino-acyl groups"/>
    <property type="evidence" value="ECO:0007669"/>
    <property type="project" value="InterPro"/>
</dbReference>
<feature type="transmembrane region" description="Helical" evidence="2">
    <location>
        <begin position="58"/>
        <end position="79"/>
    </location>
</feature>
<feature type="transmembrane region" description="Helical" evidence="2">
    <location>
        <begin position="284"/>
        <end position="305"/>
    </location>
</feature>
<feature type="transmembrane region" description="Helical" evidence="2">
    <location>
        <begin position="230"/>
        <end position="249"/>
    </location>
</feature>
<feature type="transmembrane region" description="Helical" evidence="2">
    <location>
        <begin position="100"/>
        <end position="122"/>
    </location>
</feature>
<dbReference type="PANTHER" id="PTHR23028">
    <property type="entry name" value="ACETYLTRANSFERASE"/>
    <property type="match status" value="1"/>
</dbReference>
<dbReference type="GO" id="GO:0009103">
    <property type="term" value="P:lipopolysaccharide biosynthetic process"/>
    <property type="evidence" value="ECO:0007669"/>
    <property type="project" value="TreeGrafter"/>
</dbReference>
<accession>A0A6J7KVZ1</accession>
<organism evidence="5">
    <name type="scientific">freshwater metagenome</name>
    <dbReference type="NCBI Taxonomy" id="449393"/>
    <lineage>
        <taxon>unclassified sequences</taxon>
        <taxon>metagenomes</taxon>
        <taxon>ecological metagenomes</taxon>
    </lineage>
</organism>
<dbReference type="InterPro" id="IPR043968">
    <property type="entry name" value="SGNH"/>
</dbReference>
<evidence type="ECO:0000256" key="2">
    <source>
        <dbReference type="SAM" id="Phobius"/>
    </source>
</evidence>
<dbReference type="Pfam" id="PF01757">
    <property type="entry name" value="Acyl_transf_3"/>
    <property type="match status" value="1"/>
</dbReference>
<feature type="region of interest" description="Disordered" evidence="1">
    <location>
        <begin position="1"/>
        <end position="21"/>
    </location>
</feature>
<dbReference type="PANTHER" id="PTHR23028:SF53">
    <property type="entry name" value="ACYL_TRANSF_3 DOMAIN-CONTAINING PROTEIN"/>
    <property type="match status" value="1"/>
</dbReference>
<protein>
    <submittedName>
        <fullName evidence="5">Unannotated protein</fullName>
    </submittedName>
</protein>
<feature type="transmembrane region" description="Helical" evidence="2">
    <location>
        <begin position="261"/>
        <end position="278"/>
    </location>
</feature>
<evidence type="ECO:0000259" key="3">
    <source>
        <dbReference type="Pfam" id="PF01757"/>
    </source>
</evidence>
<proteinExistence type="predicted"/>
<keyword evidence="2" id="KW-0812">Transmembrane</keyword>
<dbReference type="AlphaFoldDB" id="A0A6J7KVZ1"/>
<keyword evidence="2" id="KW-1133">Transmembrane helix</keyword>